<reference evidence="8 9" key="1">
    <citation type="submission" date="2024-09" db="EMBL/GenBank/DDBJ databases">
        <title>A chromosome-level genome assembly of Gray's grenadier anchovy, Coilia grayii.</title>
        <authorList>
            <person name="Fu Z."/>
        </authorList>
    </citation>
    <scope>NUCLEOTIDE SEQUENCE [LARGE SCALE GENOMIC DNA]</scope>
    <source>
        <strain evidence="8">G4</strain>
        <tissue evidence="8">Muscle</tissue>
    </source>
</reference>
<evidence type="ECO:0000256" key="3">
    <source>
        <dbReference type="ARBA" id="ARBA00022658"/>
    </source>
</evidence>
<dbReference type="Proteomes" id="UP001591681">
    <property type="component" value="Unassembled WGS sequence"/>
</dbReference>
<evidence type="ECO:0000256" key="5">
    <source>
        <dbReference type="ARBA" id="ARBA00038137"/>
    </source>
</evidence>
<protein>
    <recommendedName>
        <fullName evidence="7">UDENN FLCN/SMCR8-type domain-containing protein</fullName>
    </recommendedName>
</protein>
<evidence type="ECO:0000256" key="2">
    <source>
        <dbReference type="ARBA" id="ARBA00022490"/>
    </source>
</evidence>
<name>A0ABD1KNQ1_9TELE</name>
<evidence type="ECO:0000256" key="6">
    <source>
        <dbReference type="SAM" id="MobiDB-lite"/>
    </source>
</evidence>
<accession>A0ABD1KNQ1</accession>
<proteinExistence type="inferred from homology"/>
<comment type="caution">
    <text evidence="8">The sequence shown here is derived from an EMBL/GenBank/DDBJ whole genome shotgun (WGS) entry which is preliminary data.</text>
</comment>
<keyword evidence="2" id="KW-0963">Cytoplasm</keyword>
<comment type="similarity">
    <text evidence="5">Belongs to the SMCR8 family.</text>
</comment>
<evidence type="ECO:0000259" key="7">
    <source>
        <dbReference type="PROSITE" id="PS51834"/>
    </source>
</evidence>
<dbReference type="Pfam" id="PF11704">
    <property type="entry name" value="Folliculin"/>
    <property type="match status" value="1"/>
</dbReference>
<keyword evidence="9" id="KW-1185">Reference proteome</keyword>
<evidence type="ECO:0000256" key="4">
    <source>
        <dbReference type="ARBA" id="ARBA00023006"/>
    </source>
</evidence>
<dbReference type="PROSITE" id="PS51834">
    <property type="entry name" value="DENN_FLCN_SMCR8"/>
    <property type="match status" value="1"/>
</dbReference>
<dbReference type="AlphaFoldDB" id="A0ABD1KNQ1"/>
<dbReference type="GO" id="GO:0005737">
    <property type="term" value="C:cytoplasm"/>
    <property type="evidence" value="ECO:0007669"/>
    <property type="project" value="UniProtKB-SubCell"/>
</dbReference>
<feature type="region of interest" description="Disordered" evidence="6">
    <location>
        <begin position="426"/>
        <end position="469"/>
    </location>
</feature>
<feature type="domain" description="UDENN FLCN/SMCR8-type" evidence="7">
    <location>
        <begin position="45"/>
        <end position="868"/>
    </location>
</feature>
<dbReference type="PANTHER" id="PTHR31334">
    <property type="entry name" value="SMITH-MAGENIS SYNDROME REGION GENE 8 PROTEIN"/>
    <property type="match status" value="1"/>
</dbReference>
<sequence>MIGSPDVVAFTKEDDFGEIYPDPCVLPDEFSVPLFSHAANPWTKTTYAKFSKDFILISEFSEQVGPQPLLTIPDDSKVCGTFDLNYFSLRIMSVDYQASFVGHPPGSSYPKLNFVEDSKVVLGDSKEGAFAYVHHLTLYDLEARGFVRPFCMAYISADERKIMQQFQRLSFEFSKASECLKSGNRKAFANELLKKLKDLEYTRSVLHKETELQKINNGCYSTQAIEKANELANVEKSMYEHRDLLRQITSYPSRKRKDPECVVFEPEKPTDTRDVDLALTSISSDLEVRAAEEAERKPTYTPQLIKAKSAKCFDKRLKTLEELCESTFYHHTMDQLKFIEKSFRGDLCYIYTSQIDRALVRQQKMTSFLFEEEEDIWQDMGPMKQFDTACPPMASQPPSVSDVSAEPMSLDSYSSCVDTIQIKMEPDFTEGPPESSPSEFTQETSEEAADTETKGSFSSDHSIEPISPGNLHMQYQNTVVGTSAEDCTTIADSAFLDPCVADSSDALYESHSVERGTDGVVNTFPLLENDMAMNAAVVYQTGSIVQVDTACCMGQEGFISDEPSAKPPQDGCGDTVVKQEPLPLLQRDLALQGDYVLGEPALESPAAAALSLPELQPHTLSEEIARISVEDASDTTSYMSTSTSSDRAPSPFCHGNPVTLKQKKRAGQSALRFIRQYPFAQQAIFCLLSGRTLVVLGVDEGTVRKLVNALSIFVPNLGRYGETVQPWLSTPFQLTDLQRWKLIGLQRMASPMGSSILNSLSRYSRYLGILDTDNKTMRCPPYKGTVLGHMADHRTQIKRGSTYFLHVQSTLTQLAAKAFLFTFCHHLHLPLEAEDEECVVTRRTSFLHHLGFTDEESKMVLFLGELIKQHYIQGPSKGTSQSVLRFNYTTSYLYKI</sequence>
<dbReference type="PANTHER" id="PTHR31334:SF1">
    <property type="entry name" value="GUANINE NUCLEOTIDE EXCHANGE PROTEIN SMCR8"/>
    <property type="match status" value="1"/>
</dbReference>
<dbReference type="EMBL" id="JBHFQA010000003">
    <property type="protein sequence ID" value="KAL2100748.1"/>
    <property type="molecule type" value="Genomic_DNA"/>
</dbReference>
<evidence type="ECO:0000256" key="1">
    <source>
        <dbReference type="ARBA" id="ARBA00004496"/>
    </source>
</evidence>
<evidence type="ECO:0000313" key="9">
    <source>
        <dbReference type="Proteomes" id="UP001591681"/>
    </source>
</evidence>
<dbReference type="GO" id="GO:0005085">
    <property type="term" value="F:guanyl-nucleotide exchange factor activity"/>
    <property type="evidence" value="ECO:0007669"/>
    <property type="project" value="UniProtKB-KW"/>
</dbReference>
<comment type="subcellular location">
    <subcellularLocation>
        <location evidence="1">Cytoplasm</location>
    </subcellularLocation>
</comment>
<evidence type="ECO:0000313" key="8">
    <source>
        <dbReference type="EMBL" id="KAL2100748.1"/>
    </source>
</evidence>
<organism evidence="8 9">
    <name type="scientific">Coilia grayii</name>
    <name type="common">Gray's grenadier anchovy</name>
    <dbReference type="NCBI Taxonomy" id="363190"/>
    <lineage>
        <taxon>Eukaryota</taxon>
        <taxon>Metazoa</taxon>
        <taxon>Chordata</taxon>
        <taxon>Craniata</taxon>
        <taxon>Vertebrata</taxon>
        <taxon>Euteleostomi</taxon>
        <taxon>Actinopterygii</taxon>
        <taxon>Neopterygii</taxon>
        <taxon>Teleostei</taxon>
        <taxon>Clupei</taxon>
        <taxon>Clupeiformes</taxon>
        <taxon>Clupeoidei</taxon>
        <taxon>Engraulidae</taxon>
        <taxon>Coilinae</taxon>
        <taxon>Coilia</taxon>
    </lineage>
</organism>
<dbReference type="InterPro" id="IPR037521">
    <property type="entry name" value="FLCN/SMCR8_DENN"/>
</dbReference>
<gene>
    <name evidence="8" type="ORF">ACEWY4_002509</name>
</gene>
<dbReference type="InterPro" id="IPR037520">
    <property type="entry name" value="Folliculin/SMCR8_longin"/>
</dbReference>
<keyword evidence="3" id="KW-0344">Guanine-nucleotide releasing factor</keyword>
<keyword evidence="4" id="KW-0072">Autophagy</keyword>
<dbReference type="GO" id="GO:0006914">
    <property type="term" value="P:autophagy"/>
    <property type="evidence" value="ECO:0007669"/>
    <property type="project" value="UniProtKB-KW"/>
</dbReference>